<dbReference type="Proteomes" id="UP001551482">
    <property type="component" value="Unassembled WGS sequence"/>
</dbReference>
<organism evidence="1 2">
    <name type="scientific">Streptodolium elevatio</name>
    <dbReference type="NCBI Taxonomy" id="3157996"/>
    <lineage>
        <taxon>Bacteria</taxon>
        <taxon>Bacillati</taxon>
        <taxon>Actinomycetota</taxon>
        <taxon>Actinomycetes</taxon>
        <taxon>Kitasatosporales</taxon>
        <taxon>Streptomycetaceae</taxon>
        <taxon>Streptodolium</taxon>
    </lineage>
</organism>
<proteinExistence type="predicted"/>
<accession>A0ABV3DNP9</accession>
<name>A0ABV3DNP9_9ACTN</name>
<keyword evidence="2" id="KW-1185">Reference proteome</keyword>
<evidence type="ECO:0000313" key="2">
    <source>
        <dbReference type="Proteomes" id="UP001551482"/>
    </source>
</evidence>
<dbReference type="EMBL" id="JBEZFP010000086">
    <property type="protein sequence ID" value="MEU8137370.1"/>
    <property type="molecule type" value="Genomic_DNA"/>
</dbReference>
<evidence type="ECO:0000313" key="1">
    <source>
        <dbReference type="EMBL" id="MEU8137370.1"/>
    </source>
</evidence>
<protein>
    <submittedName>
        <fullName evidence="1">Uncharacterized protein</fullName>
    </submittedName>
</protein>
<comment type="caution">
    <text evidence="1">The sequence shown here is derived from an EMBL/GenBank/DDBJ whole genome shotgun (WGS) entry which is preliminary data.</text>
</comment>
<gene>
    <name evidence="1" type="ORF">AB0C36_28135</name>
</gene>
<dbReference type="RefSeq" id="WP_358359164.1">
    <property type="nucleotide sequence ID" value="NZ_JBEZFP010000086.1"/>
</dbReference>
<sequence>MANGVWHAQRKISINLTRSDLGHPEVEGLLEEITAGVAERDPRMLECMSHHLYGVCGSERVGKSHWMFIRRGRAGGRLRWVAAHLPATHRATPEESNRHRATKERIAAAAAARGLDVEVEARTSDGHGVLDALVTGPGGIRVGWEVQYAPVSAGSVRRRSETTVRNGAIPSWVTHDARSEVIDRAPWARIDDMPWQDIANGRELMVRSGVRHLQMWRCTPRSDWTCPYHRGTCGAWHHAWMAPAQCRPAKDNTTIDELVVSTACGEHVPHFIRSRGRGRSGFHMWVAPKELDAWRGLEGIEDAELGQDGGDEAEEIDYPDEDIDLDCHWGETPIHRNGARPLRDLADPHAPFRAATDSTPRPGTVDLDRFRLSDAERRAAAVLLDCPGWEVGPCAGCGDSMHRYGRNAGMYCATCRWIRNPA</sequence>
<reference evidence="1 2" key="1">
    <citation type="submission" date="2024-06" db="EMBL/GenBank/DDBJ databases">
        <title>The Natural Products Discovery Center: Release of the First 8490 Sequenced Strains for Exploring Actinobacteria Biosynthetic Diversity.</title>
        <authorList>
            <person name="Kalkreuter E."/>
            <person name="Kautsar S.A."/>
            <person name="Yang D."/>
            <person name="Bader C.D."/>
            <person name="Teijaro C.N."/>
            <person name="Fluegel L."/>
            <person name="Davis C.M."/>
            <person name="Simpson J.R."/>
            <person name="Lauterbach L."/>
            <person name="Steele A.D."/>
            <person name="Gui C."/>
            <person name="Meng S."/>
            <person name="Li G."/>
            <person name="Viehrig K."/>
            <person name="Ye F."/>
            <person name="Su P."/>
            <person name="Kiefer A.F."/>
            <person name="Nichols A."/>
            <person name="Cepeda A.J."/>
            <person name="Yan W."/>
            <person name="Fan B."/>
            <person name="Jiang Y."/>
            <person name="Adhikari A."/>
            <person name="Zheng C.-J."/>
            <person name="Schuster L."/>
            <person name="Cowan T.M."/>
            <person name="Smanski M.J."/>
            <person name="Chevrette M.G."/>
            <person name="De Carvalho L.P.S."/>
            <person name="Shen B."/>
        </authorList>
    </citation>
    <scope>NUCLEOTIDE SEQUENCE [LARGE SCALE GENOMIC DNA]</scope>
    <source>
        <strain evidence="1 2">NPDC048946</strain>
    </source>
</reference>